<dbReference type="SUPFAM" id="SSF51261">
    <property type="entry name" value="Duplicated hybrid motif"/>
    <property type="match status" value="1"/>
</dbReference>
<dbReference type="PANTHER" id="PTHR21666">
    <property type="entry name" value="PEPTIDASE-RELATED"/>
    <property type="match status" value="1"/>
</dbReference>
<keyword evidence="5" id="KW-1185">Reference proteome</keyword>
<feature type="domain" description="M23ase beta-sheet core" evidence="3">
    <location>
        <begin position="275"/>
        <end position="366"/>
    </location>
</feature>
<dbReference type="AlphaFoldDB" id="A0A255GC44"/>
<dbReference type="CDD" id="cd12797">
    <property type="entry name" value="M23_peptidase"/>
    <property type="match status" value="1"/>
</dbReference>
<dbReference type="GO" id="GO:0004222">
    <property type="term" value="F:metalloendopeptidase activity"/>
    <property type="evidence" value="ECO:0007669"/>
    <property type="project" value="TreeGrafter"/>
</dbReference>
<keyword evidence="2" id="KW-0472">Membrane</keyword>
<comment type="caution">
    <text evidence="4">The sequence shown here is derived from an EMBL/GenBank/DDBJ whole genome shotgun (WGS) entry which is preliminary data.</text>
</comment>
<feature type="transmembrane region" description="Helical" evidence="2">
    <location>
        <begin position="45"/>
        <end position="63"/>
    </location>
</feature>
<dbReference type="InterPro" id="IPR050570">
    <property type="entry name" value="Cell_wall_metabolism_enzyme"/>
</dbReference>
<gene>
    <name evidence="4" type="ORF">CGZ94_10815</name>
</gene>
<feature type="region of interest" description="Disordered" evidence="1">
    <location>
        <begin position="144"/>
        <end position="249"/>
    </location>
</feature>
<keyword evidence="2" id="KW-1133">Transmembrane helix</keyword>
<feature type="compositionally biased region" description="Polar residues" evidence="1">
    <location>
        <begin position="174"/>
        <end position="184"/>
    </location>
</feature>
<dbReference type="PANTHER" id="PTHR21666:SF270">
    <property type="entry name" value="MUREIN HYDROLASE ACTIVATOR ENVC"/>
    <property type="match status" value="1"/>
</dbReference>
<organism evidence="4 5">
    <name type="scientific">Enemella evansiae</name>
    <dbReference type="NCBI Taxonomy" id="2016499"/>
    <lineage>
        <taxon>Bacteria</taxon>
        <taxon>Bacillati</taxon>
        <taxon>Actinomycetota</taxon>
        <taxon>Actinomycetes</taxon>
        <taxon>Propionibacteriales</taxon>
        <taxon>Propionibacteriaceae</taxon>
        <taxon>Enemella</taxon>
    </lineage>
</organism>
<feature type="region of interest" description="Disordered" evidence="1">
    <location>
        <begin position="80"/>
        <end position="114"/>
    </location>
</feature>
<feature type="compositionally biased region" description="Basic and acidic residues" evidence="1">
    <location>
        <begin position="185"/>
        <end position="209"/>
    </location>
</feature>
<dbReference type="EMBL" id="NMVO01000013">
    <property type="protein sequence ID" value="OYO13460.1"/>
    <property type="molecule type" value="Genomic_DNA"/>
</dbReference>
<keyword evidence="2" id="KW-0812">Transmembrane</keyword>
<reference evidence="4 5" key="1">
    <citation type="submission" date="2017-07" db="EMBL/GenBank/DDBJ databases">
        <title>Draft whole genome sequences of clinical Proprionibacteriaceae strains.</title>
        <authorList>
            <person name="Bernier A.-M."/>
            <person name="Bernard K."/>
            <person name="Domingo M.-C."/>
        </authorList>
    </citation>
    <scope>NUCLEOTIDE SEQUENCE [LARGE SCALE GENOMIC DNA]</scope>
    <source>
        <strain evidence="4 5">NML 030167</strain>
    </source>
</reference>
<evidence type="ECO:0000256" key="2">
    <source>
        <dbReference type="SAM" id="Phobius"/>
    </source>
</evidence>
<feature type="compositionally biased region" description="Low complexity" evidence="1">
    <location>
        <begin position="80"/>
        <end position="102"/>
    </location>
</feature>
<name>A0A255GC44_9ACTN</name>
<dbReference type="Gene3D" id="2.70.70.10">
    <property type="entry name" value="Glucose Permease (Domain IIA)"/>
    <property type="match status" value="1"/>
</dbReference>
<dbReference type="Pfam" id="PF01551">
    <property type="entry name" value="Peptidase_M23"/>
    <property type="match status" value="1"/>
</dbReference>
<evidence type="ECO:0000256" key="1">
    <source>
        <dbReference type="SAM" id="MobiDB-lite"/>
    </source>
</evidence>
<dbReference type="RefSeq" id="WP_094405618.1">
    <property type="nucleotide sequence ID" value="NZ_NMVN01000013.1"/>
</dbReference>
<dbReference type="InterPro" id="IPR011055">
    <property type="entry name" value="Dup_hybrid_motif"/>
</dbReference>
<dbReference type="Proteomes" id="UP000215896">
    <property type="component" value="Unassembled WGS sequence"/>
</dbReference>
<dbReference type="InterPro" id="IPR016047">
    <property type="entry name" value="M23ase_b-sheet_dom"/>
</dbReference>
<protein>
    <recommendedName>
        <fullName evidence="3">M23ase beta-sheet core domain-containing protein</fullName>
    </recommendedName>
</protein>
<sequence length="386" mass="39157">MSQRSFRRAKARRALGVESQEDALAANRSTIDEDLSIRGLVTHGLAALVISALGLAVAGSVAMTSSAQAVETATSATAATGQDQTQAQPAPVAAQQQQPAAVNDPKPNTQQNDESVDGALDVFARQADGTSRNAVRAAIDGAVADQKAKERGDQLVATGEQASEASGNAIADARSTNLVNNQQATKREQARLAEEKKKAEEALKKKQEADAASANAASGTGAGSLEAPAAAPAPAPAPQVGGGDAGVSGGGGAKPIASGYTLGARWGAVGSWSRYHTGQDLPAPIGTPIRAASGGVVLAPNGGGWAGTHVVIKHADGSATLYAHMSTSLVRPGQMVTAGQQIGAVGMTGRTFGPHLHFEHYPGGVVGNPYVTDDPYSWMLRLGVRL</sequence>
<accession>A0A255GC44</accession>
<evidence type="ECO:0000313" key="4">
    <source>
        <dbReference type="EMBL" id="OYO13460.1"/>
    </source>
</evidence>
<evidence type="ECO:0000259" key="3">
    <source>
        <dbReference type="Pfam" id="PF01551"/>
    </source>
</evidence>
<evidence type="ECO:0000313" key="5">
    <source>
        <dbReference type="Proteomes" id="UP000215896"/>
    </source>
</evidence>
<proteinExistence type="predicted"/>
<feature type="compositionally biased region" description="Low complexity" evidence="1">
    <location>
        <begin position="210"/>
        <end position="230"/>
    </location>
</feature>
<dbReference type="OrthoDB" id="1099523at2"/>
<feature type="compositionally biased region" description="Gly residues" evidence="1">
    <location>
        <begin position="240"/>
        <end position="249"/>
    </location>
</feature>